<name>A0A177A5B6_9PEZI</name>
<organism evidence="2">
    <name type="scientific">Pseudogymnoascus destructans</name>
    <dbReference type="NCBI Taxonomy" id="655981"/>
    <lineage>
        <taxon>Eukaryota</taxon>
        <taxon>Fungi</taxon>
        <taxon>Dikarya</taxon>
        <taxon>Ascomycota</taxon>
        <taxon>Pezizomycotina</taxon>
        <taxon>Leotiomycetes</taxon>
        <taxon>Thelebolales</taxon>
        <taxon>Thelebolaceae</taxon>
        <taxon>Pseudogymnoascus</taxon>
    </lineage>
</organism>
<proteinExistence type="predicted"/>
<dbReference type="Proteomes" id="UP000077154">
    <property type="component" value="Unassembled WGS sequence"/>
</dbReference>
<gene>
    <name evidence="2" type="ORF">VC83_07159</name>
</gene>
<dbReference type="AlphaFoldDB" id="A0A177A5B6"/>
<feature type="compositionally biased region" description="Polar residues" evidence="1">
    <location>
        <begin position="31"/>
        <end position="49"/>
    </location>
</feature>
<feature type="region of interest" description="Disordered" evidence="1">
    <location>
        <begin position="1"/>
        <end position="51"/>
    </location>
</feature>
<accession>A0A177A5B6</accession>
<dbReference type="RefSeq" id="XP_024321974.1">
    <property type="nucleotide sequence ID" value="XM_024470736.1"/>
</dbReference>
<sequence length="71" mass="7246">MKTVSEIQAPATTAASQASAPTPTPGPVGNAKTTGSPSKLTMSSPSQSIEHGAIHRRLALTIDDQPNIEHG</sequence>
<dbReference type="EMBL" id="KV441403">
    <property type="protein sequence ID" value="OAF56682.1"/>
    <property type="molecule type" value="Genomic_DNA"/>
</dbReference>
<dbReference type="GeneID" id="36290208"/>
<reference evidence="2" key="1">
    <citation type="submission" date="2016-03" db="EMBL/GenBank/DDBJ databases">
        <title>Updated assembly of Pseudogymnoascus destructans, the fungus causing white-nose syndrome of bats.</title>
        <authorList>
            <person name="Palmer J.M."/>
            <person name="Drees K.P."/>
            <person name="Foster J.T."/>
            <person name="Lindner D.L."/>
        </authorList>
    </citation>
    <scope>NUCLEOTIDE SEQUENCE [LARGE SCALE GENOMIC DNA]</scope>
    <source>
        <strain evidence="2">20631-21</strain>
    </source>
</reference>
<feature type="compositionally biased region" description="Low complexity" evidence="1">
    <location>
        <begin position="8"/>
        <end position="21"/>
    </location>
</feature>
<evidence type="ECO:0000256" key="1">
    <source>
        <dbReference type="SAM" id="MobiDB-lite"/>
    </source>
</evidence>
<evidence type="ECO:0000313" key="2">
    <source>
        <dbReference type="EMBL" id="OAF56682.1"/>
    </source>
</evidence>
<protein>
    <submittedName>
        <fullName evidence="2">Uncharacterized protein</fullName>
    </submittedName>
</protein>